<feature type="compositionally biased region" description="Basic and acidic residues" evidence="1">
    <location>
        <begin position="358"/>
        <end position="375"/>
    </location>
</feature>
<dbReference type="AlphaFoldDB" id="A0A9W6EY61"/>
<gene>
    <name evidence="2" type="primary">PLESTB004312</name>
    <name evidence="2" type="ORF">PLESTB_000132900</name>
</gene>
<name>A0A9W6EY61_9CHLO</name>
<comment type="caution">
    <text evidence="2">The sequence shown here is derived from an EMBL/GenBank/DDBJ whole genome shotgun (WGS) entry which is preliminary data.</text>
</comment>
<evidence type="ECO:0000256" key="1">
    <source>
        <dbReference type="SAM" id="MobiDB-lite"/>
    </source>
</evidence>
<keyword evidence="3" id="KW-1185">Reference proteome</keyword>
<feature type="region of interest" description="Disordered" evidence="1">
    <location>
        <begin position="358"/>
        <end position="378"/>
    </location>
</feature>
<protein>
    <submittedName>
        <fullName evidence="2">Uncharacterized protein</fullName>
    </submittedName>
</protein>
<proteinExistence type="predicted"/>
<reference evidence="2 3" key="1">
    <citation type="journal article" date="2023" name="Commun. Biol.">
        <title>Reorganization of the ancestral sex-determining regions during the evolution of trioecy in Pleodorina starrii.</title>
        <authorList>
            <person name="Takahashi K."/>
            <person name="Suzuki S."/>
            <person name="Kawai-Toyooka H."/>
            <person name="Yamamoto K."/>
            <person name="Hamaji T."/>
            <person name="Ootsuki R."/>
            <person name="Yamaguchi H."/>
            <person name="Kawachi M."/>
            <person name="Higashiyama T."/>
            <person name="Nozaki H."/>
        </authorList>
    </citation>
    <scope>NUCLEOTIDE SEQUENCE [LARGE SCALE GENOMIC DNA]</scope>
    <source>
        <strain evidence="2 3">NIES-4479</strain>
    </source>
</reference>
<sequence length="427" mass="45846">MLALVGRGAVRCISRRLLLLPKRGWLGGGWGVGRALLLERLPPRQRCACGWGGGGRRTEGGGAPGQYQCQWRLDGCPLSFLGWRGFPPRRVFRARVCGSCSSVQGPLMLAAAALVSGLCWPAGRGQNSVVVVVVVVGGVGVGGEKGAVLANERVDWCGIVGDSGQTAAVSAGRTSGLSRRGIVLSLGGGLLWCAAQGRARQRGEERGRGGRGEEVAFREAACAEDTVEAEWERVAVRCVACFLSCMRVGYDKRRHRQLGCRVVFTLPHLTARVMGWACASCAIRGSVSSLFLEGGGGAVHPAAEEEQKEWRRRGESSGTAWEWCGNGGRGSTVRLQQSILFCALRCVRLGGHEEGLRAPESSRERLGKWEEEKRGGKGSTVNELCYGTLPRFQGGQETALYIFRWRCVVVATLGVFDTELAGFHLCK</sequence>
<evidence type="ECO:0000313" key="3">
    <source>
        <dbReference type="Proteomes" id="UP001165080"/>
    </source>
</evidence>
<accession>A0A9W6EY61</accession>
<dbReference type="Proteomes" id="UP001165080">
    <property type="component" value="Unassembled WGS sequence"/>
</dbReference>
<dbReference type="EMBL" id="BRXU01000001">
    <property type="protein sequence ID" value="GLC48751.1"/>
    <property type="molecule type" value="Genomic_DNA"/>
</dbReference>
<evidence type="ECO:0000313" key="2">
    <source>
        <dbReference type="EMBL" id="GLC48751.1"/>
    </source>
</evidence>
<organism evidence="2 3">
    <name type="scientific">Pleodorina starrii</name>
    <dbReference type="NCBI Taxonomy" id="330485"/>
    <lineage>
        <taxon>Eukaryota</taxon>
        <taxon>Viridiplantae</taxon>
        <taxon>Chlorophyta</taxon>
        <taxon>core chlorophytes</taxon>
        <taxon>Chlorophyceae</taxon>
        <taxon>CS clade</taxon>
        <taxon>Chlamydomonadales</taxon>
        <taxon>Volvocaceae</taxon>
        <taxon>Pleodorina</taxon>
    </lineage>
</organism>